<dbReference type="Proteomes" id="UP000248806">
    <property type="component" value="Unassembled WGS sequence"/>
</dbReference>
<dbReference type="InterPro" id="IPR000120">
    <property type="entry name" value="Amidase"/>
</dbReference>
<feature type="domain" description="Amidase" evidence="1">
    <location>
        <begin position="26"/>
        <end position="448"/>
    </location>
</feature>
<keyword evidence="3" id="KW-1185">Reference proteome</keyword>
<name>A0A326U5A7_THEHA</name>
<dbReference type="InterPro" id="IPR036928">
    <property type="entry name" value="AS_sf"/>
</dbReference>
<dbReference type="Pfam" id="PF01425">
    <property type="entry name" value="Amidase"/>
    <property type="match status" value="1"/>
</dbReference>
<proteinExistence type="predicted"/>
<dbReference type="InterPro" id="IPR023631">
    <property type="entry name" value="Amidase_dom"/>
</dbReference>
<organism evidence="2 3">
    <name type="scientific">Thermosporothrix hazakensis</name>
    <dbReference type="NCBI Taxonomy" id="644383"/>
    <lineage>
        <taxon>Bacteria</taxon>
        <taxon>Bacillati</taxon>
        <taxon>Chloroflexota</taxon>
        <taxon>Ktedonobacteria</taxon>
        <taxon>Ktedonobacterales</taxon>
        <taxon>Thermosporotrichaceae</taxon>
        <taxon>Thermosporothrix</taxon>
    </lineage>
</organism>
<keyword evidence="2" id="KW-0808">Transferase</keyword>
<evidence type="ECO:0000313" key="3">
    <source>
        <dbReference type="Proteomes" id="UP000248806"/>
    </source>
</evidence>
<dbReference type="RefSeq" id="WP_170142747.1">
    <property type="nucleotide sequence ID" value="NZ_BIFX01000001.1"/>
</dbReference>
<accession>A0A326U5A7</accession>
<protein>
    <submittedName>
        <fullName evidence="2">Aspartyl-tRNA(Asn)/glutamyl-tRNA(Gln) amidotransferase subunit A</fullName>
    </submittedName>
</protein>
<evidence type="ECO:0000259" key="1">
    <source>
        <dbReference type="Pfam" id="PF01425"/>
    </source>
</evidence>
<evidence type="ECO:0000313" key="2">
    <source>
        <dbReference type="EMBL" id="PZW26688.1"/>
    </source>
</evidence>
<dbReference type="AlphaFoldDB" id="A0A326U5A7"/>
<dbReference type="PANTHER" id="PTHR11895:SF176">
    <property type="entry name" value="AMIDASE AMID-RELATED"/>
    <property type="match status" value="1"/>
</dbReference>
<reference evidence="2 3" key="1">
    <citation type="submission" date="2018-06" db="EMBL/GenBank/DDBJ databases">
        <title>Genomic Encyclopedia of Archaeal and Bacterial Type Strains, Phase II (KMG-II): from individual species to whole genera.</title>
        <authorList>
            <person name="Goeker M."/>
        </authorList>
    </citation>
    <scope>NUCLEOTIDE SEQUENCE [LARGE SCALE GENOMIC DNA]</scope>
    <source>
        <strain evidence="2 3">ATCC BAA-1881</strain>
    </source>
</reference>
<dbReference type="SUPFAM" id="SSF75304">
    <property type="entry name" value="Amidase signature (AS) enzymes"/>
    <property type="match status" value="1"/>
</dbReference>
<comment type="caution">
    <text evidence="2">The sequence shown here is derived from an EMBL/GenBank/DDBJ whole genome shotgun (WGS) entry which is preliminary data.</text>
</comment>
<gene>
    <name evidence="2" type="ORF">EI42_03840</name>
</gene>
<dbReference type="GO" id="GO:0016740">
    <property type="term" value="F:transferase activity"/>
    <property type="evidence" value="ECO:0007669"/>
    <property type="project" value="UniProtKB-KW"/>
</dbReference>
<dbReference type="EMBL" id="QKUF01000014">
    <property type="protein sequence ID" value="PZW26688.1"/>
    <property type="molecule type" value="Genomic_DNA"/>
</dbReference>
<sequence>MTQHLTAYTISELAPLIEQGEVRSLEVTQAYLERITTYDPLLVSYATVTEQLALRMAQQADDLQANGTYTGPLHGIPLGLKDLFDVQGVPTTACSPALLDNIAQEDATVVQKLKAGTAVLLGKQTMGEWAMKADNSNPLSGTCRNPWNTDCDPGGSSGGSAVAVAAGLAAASLGTDSGGSTRIPAAFCGIVGFKPTLGRISNRGVIPLSWSLDTAGLFTRSVEDAALLLQQLAGFDPQDPYTSNMPVPDYRSTLKNGVRGWNIAFARAPFLNEDEQLQPDIAEAFEQALHVFERLGARLHEVEPPADSRVRSLNGLLLTCDAAAYHYERLQKQPEAYSDSVRESLTYGAAIASIEYARARHEQTRIRRSMQRFFADYDLLLTPTTPVVSPPLAETQAEKEQRAGLNCFTAAWNLTGLPALTLPCGFSKTGLPIGLQIVGNAWNEPRILCAATAYEQACEWSAQQPALHLPTTQEEEQ</sequence>
<dbReference type="PANTHER" id="PTHR11895">
    <property type="entry name" value="TRANSAMIDASE"/>
    <property type="match status" value="1"/>
</dbReference>
<dbReference type="Gene3D" id="3.90.1300.10">
    <property type="entry name" value="Amidase signature (AS) domain"/>
    <property type="match status" value="1"/>
</dbReference>